<name>A0A2C5ZMY9_9HYPO</name>
<dbReference type="InterPro" id="IPR036928">
    <property type="entry name" value="AS_sf"/>
</dbReference>
<gene>
    <name evidence="2" type="ORF">CDD82_6014</name>
</gene>
<dbReference type="InterPro" id="IPR000120">
    <property type="entry name" value="Amidase"/>
</dbReference>
<dbReference type="Proteomes" id="UP000224854">
    <property type="component" value="Unassembled WGS sequence"/>
</dbReference>
<dbReference type="GO" id="GO:0003824">
    <property type="term" value="F:catalytic activity"/>
    <property type="evidence" value="ECO:0007669"/>
    <property type="project" value="InterPro"/>
</dbReference>
<dbReference type="SUPFAM" id="SSF75304">
    <property type="entry name" value="Amidase signature (AS) enzymes"/>
    <property type="match status" value="1"/>
</dbReference>
<reference evidence="2 3" key="1">
    <citation type="submission" date="2017-06" db="EMBL/GenBank/DDBJ databases">
        <title>Ant-infecting Ophiocordyceps genomes reveal a high diversity of potential behavioral manipulation genes and a possible major role for enterotoxins.</title>
        <authorList>
            <person name="De Bekker C."/>
            <person name="Evans H.C."/>
            <person name="Brachmann A."/>
            <person name="Hughes D.P."/>
        </authorList>
    </citation>
    <scope>NUCLEOTIDE SEQUENCE [LARGE SCALE GENOMIC DNA]</scope>
    <source>
        <strain evidence="2 3">1348a</strain>
    </source>
</reference>
<comment type="caution">
    <text evidence="2">The sequence shown here is derived from an EMBL/GenBank/DDBJ whole genome shotgun (WGS) entry which is preliminary data.</text>
</comment>
<dbReference type="EMBL" id="NJEU01000059">
    <property type="protein sequence ID" value="PHH82437.1"/>
    <property type="molecule type" value="Genomic_DNA"/>
</dbReference>
<proteinExistence type="predicted"/>
<dbReference type="OrthoDB" id="421993at2759"/>
<dbReference type="InterPro" id="IPR023631">
    <property type="entry name" value="Amidase_dom"/>
</dbReference>
<evidence type="ECO:0000259" key="1">
    <source>
        <dbReference type="Pfam" id="PF01425"/>
    </source>
</evidence>
<organism evidence="2 3">
    <name type="scientific">Ophiocordyceps australis</name>
    <dbReference type="NCBI Taxonomy" id="1399860"/>
    <lineage>
        <taxon>Eukaryota</taxon>
        <taxon>Fungi</taxon>
        <taxon>Dikarya</taxon>
        <taxon>Ascomycota</taxon>
        <taxon>Pezizomycotina</taxon>
        <taxon>Sordariomycetes</taxon>
        <taxon>Hypocreomycetidae</taxon>
        <taxon>Hypocreales</taxon>
        <taxon>Ophiocordycipitaceae</taxon>
        <taxon>Ophiocordyceps</taxon>
    </lineage>
</organism>
<evidence type="ECO:0000313" key="2">
    <source>
        <dbReference type="EMBL" id="PHH82437.1"/>
    </source>
</evidence>
<feature type="domain" description="Amidase" evidence="1">
    <location>
        <begin position="161"/>
        <end position="564"/>
    </location>
</feature>
<dbReference type="PANTHER" id="PTHR11895:SF67">
    <property type="entry name" value="AMIDASE DOMAIN-CONTAINING PROTEIN"/>
    <property type="match status" value="1"/>
</dbReference>
<keyword evidence="3" id="KW-1185">Reference proteome</keyword>
<sequence>MAPPDTFANYPLPIEGPAVDYEPRGPSKILVLKGLPLKLASAIVPHSSMLQRLSGSLLGLDMIHKIDGLDKIPGTSQANVTPLGPRRDMVEFGPDLLRPRFPHSTARYYSIADYHELYKSGQVTPLQVIKALLPLTKPSKGTTRPPYHDAWAAWLGKEYVAIEAARASTQRYAAGKPLSVLDGVPVGVKDDIAVEGYITQFGLKYDASAACFKDKEKSLWPIRKWQDAGAIVIGKLRLQQYGGDMSGLNVIHGTPTNHLNTAYCPGGSSSGPSSAVCSGIIPVAMATDGFGSVRGPASFCGVYALKPSHDRTVAMNCSSGTIGAMAANVADLIIAYRLMSQPDPECPIQGQFAVSVPPDPTAKKVLGVFGDWWKQADGCVSRACHAALDWFVAERSYELVDISIPFLTEALMASVVEMMFVIEQIFRHGGSNAADRFSLLEPPTKLTFAVTSAQASAVYLAKVNALRTLLMRHMAFLFQKHPGLIIVTPTTPMAGLPRCPIDEAYNKNDINLIFQIHVYTFLSSYTGTPSLSAPVAYVDPKQGVGKLPVGLMATGEWGSEEQLLSWAAEAEEYLHCFYPEGRRRPASWLDVMGLVRGAKGE</sequence>
<dbReference type="Gene3D" id="3.90.1300.10">
    <property type="entry name" value="Amidase signature (AS) domain"/>
    <property type="match status" value="1"/>
</dbReference>
<evidence type="ECO:0000313" key="3">
    <source>
        <dbReference type="Proteomes" id="UP000224854"/>
    </source>
</evidence>
<protein>
    <recommendedName>
        <fullName evidence="1">Amidase domain-containing protein</fullName>
    </recommendedName>
</protein>
<dbReference type="AlphaFoldDB" id="A0A2C5ZMY9"/>
<accession>A0A2C5ZMY9</accession>
<dbReference type="Pfam" id="PF01425">
    <property type="entry name" value="Amidase"/>
    <property type="match status" value="1"/>
</dbReference>
<dbReference type="PANTHER" id="PTHR11895">
    <property type="entry name" value="TRANSAMIDASE"/>
    <property type="match status" value="1"/>
</dbReference>